<dbReference type="GO" id="GO:0003677">
    <property type="term" value="F:DNA binding"/>
    <property type="evidence" value="ECO:0007669"/>
    <property type="project" value="UniProtKB-KW"/>
</dbReference>
<dbReference type="PRINTS" id="PR00038">
    <property type="entry name" value="HTHLUXR"/>
</dbReference>
<evidence type="ECO:0000256" key="3">
    <source>
        <dbReference type="ARBA" id="ARBA00023015"/>
    </source>
</evidence>
<dbReference type="InterPro" id="IPR036388">
    <property type="entry name" value="WH-like_DNA-bd_sf"/>
</dbReference>
<evidence type="ECO:0000256" key="2">
    <source>
        <dbReference type="ARBA" id="ARBA00023012"/>
    </source>
</evidence>
<dbReference type="GO" id="GO:0006355">
    <property type="term" value="P:regulation of DNA-templated transcription"/>
    <property type="evidence" value="ECO:0007669"/>
    <property type="project" value="InterPro"/>
</dbReference>
<gene>
    <name evidence="9" type="ORF">rosag_34620</name>
</gene>
<comment type="caution">
    <text evidence="9">The sequence shown here is derived from an EMBL/GenBank/DDBJ whole genome shotgun (WGS) entry which is preliminary data.</text>
</comment>
<dbReference type="PANTHER" id="PTHR44688:SF16">
    <property type="entry name" value="DNA-BINDING TRANSCRIPTIONAL ACTIVATOR DEVR_DOSR"/>
    <property type="match status" value="1"/>
</dbReference>
<dbReference type="PROSITE" id="PS50110">
    <property type="entry name" value="RESPONSE_REGULATORY"/>
    <property type="match status" value="1"/>
</dbReference>
<dbReference type="InterPro" id="IPR001789">
    <property type="entry name" value="Sig_transdc_resp-reg_receiver"/>
</dbReference>
<keyword evidence="3" id="KW-0805">Transcription regulation</keyword>
<dbReference type="CDD" id="cd17537">
    <property type="entry name" value="REC_FixJ"/>
    <property type="match status" value="1"/>
</dbReference>
<evidence type="ECO:0000313" key="9">
    <source>
        <dbReference type="EMBL" id="GLC26949.1"/>
    </source>
</evidence>
<keyword evidence="4 9" id="KW-0238">DNA-binding</keyword>
<evidence type="ECO:0000259" key="7">
    <source>
        <dbReference type="PROSITE" id="PS50043"/>
    </source>
</evidence>
<dbReference type="GO" id="GO:0000160">
    <property type="term" value="P:phosphorelay signal transduction system"/>
    <property type="evidence" value="ECO:0007669"/>
    <property type="project" value="UniProtKB-KW"/>
</dbReference>
<evidence type="ECO:0000256" key="1">
    <source>
        <dbReference type="ARBA" id="ARBA00022553"/>
    </source>
</evidence>
<feature type="domain" description="Response regulatory" evidence="8">
    <location>
        <begin position="7"/>
        <end position="121"/>
    </location>
</feature>
<evidence type="ECO:0000259" key="8">
    <source>
        <dbReference type="PROSITE" id="PS50110"/>
    </source>
</evidence>
<dbReference type="Pfam" id="PF00196">
    <property type="entry name" value="GerE"/>
    <property type="match status" value="1"/>
</dbReference>
<dbReference type="SUPFAM" id="SSF46894">
    <property type="entry name" value="C-terminal effector domain of the bipartite response regulators"/>
    <property type="match status" value="1"/>
</dbReference>
<name>A0AA37Q5Z9_9BACT</name>
<feature type="domain" description="HTH luxR-type" evidence="7">
    <location>
        <begin position="137"/>
        <end position="202"/>
    </location>
</feature>
<keyword evidence="1 6" id="KW-0597">Phosphoprotein</keyword>
<dbReference type="PROSITE" id="PS50043">
    <property type="entry name" value="HTH_LUXR_2"/>
    <property type="match status" value="1"/>
</dbReference>
<keyword evidence="2" id="KW-0902">Two-component regulatory system</keyword>
<dbReference type="CDD" id="cd06170">
    <property type="entry name" value="LuxR_C_like"/>
    <property type="match status" value="1"/>
</dbReference>
<evidence type="ECO:0000256" key="5">
    <source>
        <dbReference type="ARBA" id="ARBA00023163"/>
    </source>
</evidence>
<accession>A0AA37Q5Z9</accession>
<dbReference type="InterPro" id="IPR016032">
    <property type="entry name" value="Sig_transdc_resp-reg_C-effctor"/>
</dbReference>
<dbReference type="InterPro" id="IPR000792">
    <property type="entry name" value="Tscrpt_reg_LuxR_C"/>
</dbReference>
<keyword evidence="5" id="KW-0804">Transcription</keyword>
<dbReference type="Proteomes" id="UP001161325">
    <property type="component" value="Unassembled WGS sequence"/>
</dbReference>
<dbReference type="Pfam" id="PF00072">
    <property type="entry name" value="Response_reg"/>
    <property type="match status" value="1"/>
</dbReference>
<dbReference type="AlphaFoldDB" id="A0AA37Q5Z9"/>
<dbReference type="RefSeq" id="WP_284351399.1">
    <property type="nucleotide sequence ID" value="NZ_BRXS01000005.1"/>
</dbReference>
<evidence type="ECO:0000256" key="6">
    <source>
        <dbReference type="PROSITE-ProRule" id="PRU00169"/>
    </source>
</evidence>
<dbReference type="SMART" id="SM00448">
    <property type="entry name" value="REC"/>
    <property type="match status" value="1"/>
</dbReference>
<dbReference type="FunFam" id="3.40.50.2300:FF:000018">
    <property type="entry name" value="DNA-binding transcriptional regulator NtrC"/>
    <property type="match status" value="1"/>
</dbReference>
<sequence>MVATDPIVYVVDDDLSVRQALGSVIRSVGLRVETFASATDFLRHPRAEAPACLVLDVQLPDGSGLDLMRALDGAEVPIPVIFITGHGTIPMSVRAMKAGAVEFLAKPFQEEELLAAIHHALARDAAARAERRTLAELRARMARLTPRELEVLALIVTGRTNKQIGAALGAAEQTVKQHRGRVMRKLAVGSVAELVRLVERAGPVRAPDA</sequence>
<keyword evidence="10" id="KW-1185">Reference proteome</keyword>
<dbReference type="EMBL" id="BRXS01000005">
    <property type="protein sequence ID" value="GLC26949.1"/>
    <property type="molecule type" value="Genomic_DNA"/>
</dbReference>
<dbReference type="InterPro" id="IPR011006">
    <property type="entry name" value="CheY-like_superfamily"/>
</dbReference>
<dbReference type="PANTHER" id="PTHR44688">
    <property type="entry name" value="DNA-BINDING TRANSCRIPTIONAL ACTIVATOR DEVR_DOSR"/>
    <property type="match status" value="1"/>
</dbReference>
<proteinExistence type="predicted"/>
<protein>
    <submittedName>
        <fullName evidence="9">DNA-binding response regulator</fullName>
    </submittedName>
</protein>
<dbReference type="SUPFAM" id="SSF52172">
    <property type="entry name" value="CheY-like"/>
    <property type="match status" value="1"/>
</dbReference>
<dbReference type="SMART" id="SM00421">
    <property type="entry name" value="HTH_LUXR"/>
    <property type="match status" value="1"/>
</dbReference>
<evidence type="ECO:0000256" key="4">
    <source>
        <dbReference type="ARBA" id="ARBA00023125"/>
    </source>
</evidence>
<dbReference type="Gene3D" id="1.10.10.10">
    <property type="entry name" value="Winged helix-like DNA-binding domain superfamily/Winged helix DNA-binding domain"/>
    <property type="match status" value="1"/>
</dbReference>
<organism evidence="9 10">
    <name type="scientific">Roseisolibacter agri</name>
    <dbReference type="NCBI Taxonomy" id="2014610"/>
    <lineage>
        <taxon>Bacteria</taxon>
        <taxon>Pseudomonadati</taxon>
        <taxon>Gemmatimonadota</taxon>
        <taxon>Gemmatimonadia</taxon>
        <taxon>Gemmatimonadales</taxon>
        <taxon>Gemmatimonadaceae</taxon>
        <taxon>Roseisolibacter</taxon>
    </lineage>
</organism>
<reference evidence="9" key="1">
    <citation type="submission" date="2022-08" db="EMBL/GenBank/DDBJ databases">
        <title>Draft genome sequencing of Roseisolibacter agri AW1220.</title>
        <authorList>
            <person name="Tobiishi Y."/>
            <person name="Tonouchi A."/>
        </authorList>
    </citation>
    <scope>NUCLEOTIDE SEQUENCE</scope>
    <source>
        <strain evidence="9">AW1220</strain>
    </source>
</reference>
<evidence type="ECO:0000313" key="10">
    <source>
        <dbReference type="Proteomes" id="UP001161325"/>
    </source>
</evidence>
<dbReference type="Gene3D" id="3.40.50.2300">
    <property type="match status" value="1"/>
</dbReference>
<feature type="modified residue" description="4-aspartylphosphate" evidence="6">
    <location>
        <position position="56"/>
    </location>
</feature>